<dbReference type="PROSITE" id="PS00178">
    <property type="entry name" value="AA_TRNA_LIGASE_I"/>
    <property type="match status" value="1"/>
</dbReference>
<evidence type="ECO:0000256" key="6">
    <source>
        <dbReference type="ARBA" id="ARBA00022917"/>
    </source>
</evidence>
<dbReference type="PANTHER" id="PTHR43740:SF2">
    <property type="entry name" value="LEUCINE--TRNA LIGASE, MITOCHONDRIAL"/>
    <property type="match status" value="1"/>
</dbReference>
<evidence type="ECO:0000313" key="16">
    <source>
        <dbReference type="Proteomes" id="UP000582837"/>
    </source>
</evidence>
<evidence type="ECO:0000256" key="10">
    <source>
        <dbReference type="RuleBase" id="RU363035"/>
    </source>
</evidence>
<keyword evidence="7 9" id="KW-0030">Aminoacyl-tRNA synthetase</keyword>
<comment type="caution">
    <text evidence="15">The sequence shown here is derived from an EMBL/GenBank/DDBJ whole genome shotgun (WGS) entry which is preliminary data.</text>
</comment>
<feature type="short sequence motif" description="'KMSKS' region" evidence="9">
    <location>
        <begin position="606"/>
        <end position="610"/>
    </location>
</feature>
<dbReference type="InterPro" id="IPR002300">
    <property type="entry name" value="aa-tRNA-synth_Ia"/>
</dbReference>
<proteinExistence type="inferred from homology"/>
<keyword evidence="6 9" id="KW-0648">Protein biosynthesis</keyword>
<dbReference type="Pfam" id="PF13603">
    <property type="entry name" value="tRNA-synt_1_2"/>
    <property type="match status" value="1"/>
</dbReference>
<dbReference type="Pfam" id="PF08264">
    <property type="entry name" value="Anticodon_1"/>
    <property type="match status" value="1"/>
</dbReference>
<evidence type="ECO:0000259" key="14">
    <source>
        <dbReference type="Pfam" id="PF13603"/>
    </source>
</evidence>
<dbReference type="PRINTS" id="PR00985">
    <property type="entry name" value="TRNASYNTHLEU"/>
</dbReference>
<dbReference type="NCBIfam" id="TIGR00396">
    <property type="entry name" value="leuS_bact"/>
    <property type="match status" value="1"/>
</dbReference>
<keyword evidence="3 9" id="KW-0436">Ligase</keyword>
<evidence type="ECO:0000313" key="15">
    <source>
        <dbReference type="EMBL" id="MBB6072075.1"/>
    </source>
</evidence>
<dbReference type="InterPro" id="IPR009080">
    <property type="entry name" value="tRNAsynth_Ia_anticodon-bd"/>
</dbReference>
<dbReference type="InterPro" id="IPR014729">
    <property type="entry name" value="Rossmann-like_a/b/a_fold"/>
</dbReference>
<evidence type="ECO:0000259" key="13">
    <source>
        <dbReference type="Pfam" id="PF09334"/>
    </source>
</evidence>
<dbReference type="PANTHER" id="PTHR43740">
    <property type="entry name" value="LEUCYL-TRNA SYNTHETASE"/>
    <property type="match status" value="1"/>
</dbReference>
<name>A0A841H1R8_9BACT</name>
<protein>
    <recommendedName>
        <fullName evidence="9">Leucine--tRNA ligase</fullName>
        <ecNumber evidence="9">6.1.1.4</ecNumber>
    </recommendedName>
    <alternativeName>
        <fullName evidence="9">Leucyl-tRNA synthetase</fullName>
        <shortName evidence="9">LeuRS</shortName>
    </alternativeName>
</protein>
<evidence type="ECO:0000256" key="7">
    <source>
        <dbReference type="ARBA" id="ARBA00023146"/>
    </source>
</evidence>
<dbReference type="Pfam" id="PF09334">
    <property type="entry name" value="tRNA-synt_1g"/>
    <property type="match status" value="1"/>
</dbReference>
<dbReference type="InterPro" id="IPR025709">
    <property type="entry name" value="Leu_tRNA-synth_edit"/>
</dbReference>
<evidence type="ECO:0000256" key="1">
    <source>
        <dbReference type="ARBA" id="ARBA00005594"/>
    </source>
</evidence>
<evidence type="ECO:0000256" key="4">
    <source>
        <dbReference type="ARBA" id="ARBA00022741"/>
    </source>
</evidence>
<accession>A0A841H1R8</accession>
<dbReference type="EMBL" id="JACHIA010000012">
    <property type="protein sequence ID" value="MBB6072075.1"/>
    <property type="molecule type" value="Genomic_DNA"/>
</dbReference>
<dbReference type="Proteomes" id="UP000582837">
    <property type="component" value="Unassembled WGS sequence"/>
</dbReference>
<dbReference type="RefSeq" id="WP_170034775.1">
    <property type="nucleotide sequence ID" value="NZ_JABDTL010000001.1"/>
</dbReference>
<dbReference type="GO" id="GO:0005524">
    <property type="term" value="F:ATP binding"/>
    <property type="evidence" value="ECO:0007669"/>
    <property type="project" value="UniProtKB-UniRule"/>
</dbReference>
<feature type="binding site" evidence="9">
    <location>
        <position position="609"/>
    </location>
    <ligand>
        <name>ATP</name>
        <dbReference type="ChEBI" id="CHEBI:30616"/>
    </ligand>
</feature>
<feature type="domain" description="Methionyl/Valyl/Leucyl/Isoleucyl-tRNA synthetase anticodon-binding" evidence="12">
    <location>
        <begin position="676"/>
        <end position="787"/>
    </location>
</feature>
<dbReference type="GO" id="GO:0004823">
    <property type="term" value="F:leucine-tRNA ligase activity"/>
    <property type="evidence" value="ECO:0007669"/>
    <property type="project" value="UniProtKB-UniRule"/>
</dbReference>
<evidence type="ECO:0000256" key="9">
    <source>
        <dbReference type="HAMAP-Rule" id="MF_00049"/>
    </source>
</evidence>
<keyword evidence="2 9" id="KW-0963">Cytoplasm</keyword>
<dbReference type="Gene3D" id="1.10.730.10">
    <property type="entry name" value="Isoleucyl-tRNA Synthetase, Domain 1"/>
    <property type="match status" value="1"/>
</dbReference>
<dbReference type="GO" id="GO:0002161">
    <property type="term" value="F:aminoacyl-tRNA deacylase activity"/>
    <property type="evidence" value="ECO:0007669"/>
    <property type="project" value="InterPro"/>
</dbReference>
<dbReference type="HAMAP" id="MF_00049_B">
    <property type="entry name" value="Leu_tRNA_synth_B"/>
    <property type="match status" value="1"/>
</dbReference>
<dbReference type="InterPro" id="IPR001412">
    <property type="entry name" value="aa-tRNA-synth_I_CS"/>
</dbReference>
<dbReference type="InterPro" id="IPR002302">
    <property type="entry name" value="Leu-tRNA-ligase"/>
</dbReference>
<evidence type="ECO:0000256" key="2">
    <source>
        <dbReference type="ARBA" id="ARBA00022490"/>
    </source>
</evidence>
<feature type="domain" description="Methionyl/Leucyl tRNA synthetase" evidence="13">
    <location>
        <begin position="50"/>
        <end position="191"/>
    </location>
</feature>
<dbReference type="AlphaFoldDB" id="A0A841H1R8"/>
<evidence type="ECO:0000259" key="11">
    <source>
        <dbReference type="Pfam" id="PF00133"/>
    </source>
</evidence>
<evidence type="ECO:0000259" key="12">
    <source>
        <dbReference type="Pfam" id="PF08264"/>
    </source>
</evidence>
<feature type="domain" description="Leucyl-tRNA synthetase editing" evidence="14">
    <location>
        <begin position="230"/>
        <end position="428"/>
    </location>
</feature>
<dbReference type="InterPro" id="IPR015413">
    <property type="entry name" value="Methionyl/Leucyl_tRNA_Synth"/>
</dbReference>
<evidence type="ECO:0000256" key="3">
    <source>
        <dbReference type="ARBA" id="ARBA00022598"/>
    </source>
</evidence>
<gene>
    <name evidence="9" type="primary">leuS</name>
    <name evidence="15" type="ORF">HNQ61_003736</name>
</gene>
<dbReference type="InterPro" id="IPR013155">
    <property type="entry name" value="M/V/L/I-tRNA-synth_anticd-bd"/>
</dbReference>
<dbReference type="SUPFAM" id="SSF50677">
    <property type="entry name" value="ValRS/IleRS/LeuRS editing domain"/>
    <property type="match status" value="1"/>
</dbReference>
<evidence type="ECO:0000256" key="5">
    <source>
        <dbReference type="ARBA" id="ARBA00022840"/>
    </source>
</evidence>
<sequence>MSDSNHVTNSYHPAEIERKWQARWDERGTNAWTDEALRSAERPFYNLMMFPYPSAEGLHVGNIYAFTGADIFGRFKRLQGHQVFEPIGFDAFGIHSENFALKQGIHPTELIPRNVARFTTQLRRVGFMYDWSHTVDTTTPDYYRWTQWIFLQLYKAGLAEKKEAPVNWCPSCNTVLANEQVVGGECERCGTPVEMRFLSQWFFKITQFAGRLLENLETLDWSDTTRKAQQNWIGRSEGAELSFPIARRKVADDRHESAKIEAEKPVIRVFTTRPDTIFGATYMVLAPEHPLVDRITSDEQREAVDAYRRQVAATDLVTRRKTDKTKSGVWTGGNAVNPATGQEIPVWIADYVLMEYGTGAIMAVPGHDERDFEFATAFHLPIVRVVAGEGQDADTPLDEAYTGPGVLVNSGRLDGMGVIDGKRAATAWLAEMGLGEQRINYRLHDWTISRQRYWGPPIPILYCDECGIVPVPEDQLPVILPFIEDFKPDASGVSPLARHEEWYRTTCPTCGGAARRETDVSDTFLDSAWYFLRYPSAGDEQVPFDQEITKRWLPVDSYIGGNEHAVLHLLYSRFVTMALHDMGLIDFEEPFTRFRAHGLIVKDGGKMSKSKGNVIVPDDYIAEWGADTMRLYLMFIGPYQEGGDFREGGITGPYNFLSRLWDSVLSARELALDAGVEQKLHATIKKVTEDLEALSYNTAIAAMMEYLNVVRAGGRTPERAAVEPLVRLVAPFAPHMAEELWERLGNTESLWTSAKWPGYDASKAVADTVEFVVQVNGKVRARMPMARGIAEAEAREAALADENVQKWIEDKQVRKTIFVADRLVNLVVG</sequence>
<dbReference type="Gene3D" id="3.40.50.620">
    <property type="entry name" value="HUPs"/>
    <property type="match status" value="2"/>
</dbReference>
<dbReference type="Pfam" id="PF00133">
    <property type="entry name" value="tRNA-synt_1"/>
    <property type="match status" value="1"/>
</dbReference>
<organism evidence="15 16">
    <name type="scientific">Longimicrobium terrae</name>
    <dbReference type="NCBI Taxonomy" id="1639882"/>
    <lineage>
        <taxon>Bacteria</taxon>
        <taxon>Pseudomonadati</taxon>
        <taxon>Gemmatimonadota</taxon>
        <taxon>Longimicrobiia</taxon>
        <taxon>Longimicrobiales</taxon>
        <taxon>Longimicrobiaceae</taxon>
        <taxon>Longimicrobium</taxon>
    </lineage>
</organism>
<dbReference type="GO" id="GO:0006429">
    <property type="term" value="P:leucyl-tRNA aminoacylation"/>
    <property type="evidence" value="ECO:0007669"/>
    <property type="project" value="UniProtKB-UniRule"/>
</dbReference>
<comment type="caution">
    <text evidence="9">Lacks conserved residue(s) required for the propagation of feature annotation.</text>
</comment>
<dbReference type="CDD" id="cd07958">
    <property type="entry name" value="Anticodon_Ia_Leu_BEm"/>
    <property type="match status" value="1"/>
</dbReference>
<keyword evidence="16" id="KW-1185">Reference proteome</keyword>
<dbReference type="InterPro" id="IPR009008">
    <property type="entry name" value="Val/Leu/Ile-tRNA-synth_edit"/>
</dbReference>
<dbReference type="FunFam" id="1.10.730.10:FF:000002">
    <property type="entry name" value="Leucine--tRNA ligase"/>
    <property type="match status" value="1"/>
</dbReference>
<keyword evidence="4 9" id="KW-0547">Nucleotide-binding</keyword>
<dbReference type="EC" id="6.1.1.4" evidence="9"/>
<dbReference type="SUPFAM" id="SSF47323">
    <property type="entry name" value="Anticodon-binding domain of a subclass of class I aminoacyl-tRNA synthetases"/>
    <property type="match status" value="1"/>
</dbReference>
<dbReference type="FunFam" id="3.40.50.620:FF:000056">
    <property type="entry name" value="Leucine--tRNA ligase"/>
    <property type="match status" value="1"/>
</dbReference>
<dbReference type="SUPFAM" id="SSF52374">
    <property type="entry name" value="Nucleotidylyl transferase"/>
    <property type="match status" value="1"/>
</dbReference>
<dbReference type="GO" id="GO:0005829">
    <property type="term" value="C:cytosol"/>
    <property type="evidence" value="ECO:0007669"/>
    <property type="project" value="TreeGrafter"/>
</dbReference>
<comment type="similarity">
    <text evidence="1 9 10">Belongs to the class-I aminoacyl-tRNA synthetase family.</text>
</comment>
<keyword evidence="5 9" id="KW-0067">ATP-binding</keyword>
<reference evidence="15 16" key="1">
    <citation type="submission" date="2020-08" db="EMBL/GenBank/DDBJ databases">
        <title>Genomic Encyclopedia of Type Strains, Phase IV (KMG-IV): sequencing the most valuable type-strain genomes for metagenomic binning, comparative biology and taxonomic classification.</title>
        <authorList>
            <person name="Goeker M."/>
        </authorList>
    </citation>
    <scope>NUCLEOTIDE SEQUENCE [LARGE SCALE GENOMIC DNA]</scope>
    <source>
        <strain evidence="15 16">DSM 29007</strain>
    </source>
</reference>
<feature type="domain" description="Aminoacyl-tRNA synthetase class Ia" evidence="11">
    <location>
        <begin position="443"/>
        <end position="636"/>
    </location>
</feature>
<comment type="subcellular location">
    <subcellularLocation>
        <location evidence="9">Cytoplasm</location>
    </subcellularLocation>
</comment>
<comment type="catalytic activity">
    <reaction evidence="8 9">
        <text>tRNA(Leu) + L-leucine + ATP = L-leucyl-tRNA(Leu) + AMP + diphosphate</text>
        <dbReference type="Rhea" id="RHEA:11688"/>
        <dbReference type="Rhea" id="RHEA-COMP:9613"/>
        <dbReference type="Rhea" id="RHEA-COMP:9622"/>
        <dbReference type="ChEBI" id="CHEBI:30616"/>
        <dbReference type="ChEBI" id="CHEBI:33019"/>
        <dbReference type="ChEBI" id="CHEBI:57427"/>
        <dbReference type="ChEBI" id="CHEBI:78442"/>
        <dbReference type="ChEBI" id="CHEBI:78494"/>
        <dbReference type="ChEBI" id="CHEBI:456215"/>
        <dbReference type="EC" id="6.1.1.4"/>
    </reaction>
</comment>
<evidence type="ECO:0000256" key="8">
    <source>
        <dbReference type="ARBA" id="ARBA00047469"/>
    </source>
</evidence>